<gene>
    <name evidence="1" type="ORF">Taro_043317</name>
</gene>
<evidence type="ECO:0000313" key="1">
    <source>
        <dbReference type="EMBL" id="MQM10426.1"/>
    </source>
</evidence>
<name>A0A843WRS8_COLES</name>
<reference evidence="1" key="1">
    <citation type="submission" date="2017-07" db="EMBL/GenBank/DDBJ databases">
        <title>Taro Niue Genome Assembly and Annotation.</title>
        <authorList>
            <person name="Atibalentja N."/>
            <person name="Keating K."/>
            <person name="Fields C.J."/>
        </authorList>
    </citation>
    <scope>NUCLEOTIDE SEQUENCE</scope>
    <source>
        <strain evidence="1">Niue_2</strain>
        <tissue evidence="1">Leaf</tissue>
    </source>
</reference>
<dbReference type="AlphaFoldDB" id="A0A843WRS8"/>
<dbReference type="EMBL" id="NMUH01004669">
    <property type="protein sequence ID" value="MQM10426.1"/>
    <property type="molecule type" value="Genomic_DNA"/>
</dbReference>
<organism evidence="1 2">
    <name type="scientific">Colocasia esculenta</name>
    <name type="common">Wild taro</name>
    <name type="synonym">Arum esculentum</name>
    <dbReference type="NCBI Taxonomy" id="4460"/>
    <lineage>
        <taxon>Eukaryota</taxon>
        <taxon>Viridiplantae</taxon>
        <taxon>Streptophyta</taxon>
        <taxon>Embryophyta</taxon>
        <taxon>Tracheophyta</taxon>
        <taxon>Spermatophyta</taxon>
        <taxon>Magnoliopsida</taxon>
        <taxon>Liliopsida</taxon>
        <taxon>Araceae</taxon>
        <taxon>Aroideae</taxon>
        <taxon>Colocasieae</taxon>
        <taxon>Colocasia</taxon>
    </lineage>
</organism>
<keyword evidence="2" id="KW-1185">Reference proteome</keyword>
<evidence type="ECO:0000313" key="2">
    <source>
        <dbReference type="Proteomes" id="UP000652761"/>
    </source>
</evidence>
<dbReference type="Proteomes" id="UP000652761">
    <property type="component" value="Unassembled WGS sequence"/>
</dbReference>
<comment type="caution">
    <text evidence="1">The sequence shown here is derived from an EMBL/GenBank/DDBJ whole genome shotgun (WGS) entry which is preliminary data.</text>
</comment>
<protein>
    <submittedName>
        <fullName evidence="1">Uncharacterized protein</fullName>
    </submittedName>
</protein>
<sequence length="97" mass="10925">MWTFRVAVVLGGRGVDANLRILQLYLGVCPRLLYFYSVIQKFGYVLKGGWAMVERVALLNCARKRRGVVQFPWELAEGSIRQTVSTFTALISCLAVL</sequence>
<proteinExistence type="predicted"/>
<accession>A0A843WRS8</accession>